<evidence type="ECO:0000256" key="1">
    <source>
        <dbReference type="ARBA" id="ARBA00004685"/>
    </source>
</evidence>
<dbReference type="Proteomes" id="UP000214365">
    <property type="component" value="Unassembled WGS sequence"/>
</dbReference>
<sequence length="136" mass="15765">MVENWAMPILNRTDPEPYEIIESDGKEGFTAMSKVYHQLGCLVSTMLALAKMQKPAEETRKHIDRCIEDLRISLMCYSDMTPLLITKERDPDSGFKAELNSHHKCRNFHKLVDWTISHGVEHWEKEGGFHQHGDRV</sequence>
<evidence type="ECO:0000313" key="3">
    <source>
        <dbReference type="EMBL" id="OKL58746.1"/>
    </source>
</evidence>
<comment type="pathway">
    <text evidence="1">Mycotoxin biosynthesis.</text>
</comment>
<accession>A0A225AUU2</accession>
<reference evidence="3 4" key="1">
    <citation type="submission" date="2015-06" db="EMBL/GenBank/DDBJ databases">
        <title>Talaromyces atroroseus IBT 11181 draft genome.</title>
        <authorList>
            <person name="Rasmussen K.B."/>
            <person name="Rasmussen S."/>
            <person name="Petersen B."/>
            <person name="Sicheritz-Ponten T."/>
            <person name="Mortensen U.H."/>
            <person name="Thrane U."/>
        </authorList>
    </citation>
    <scope>NUCLEOTIDE SEQUENCE [LARGE SCALE GENOMIC DNA]</scope>
    <source>
        <strain evidence="3 4">IBT 11181</strain>
    </source>
</reference>
<keyword evidence="4" id="KW-1185">Reference proteome</keyword>
<evidence type="ECO:0000313" key="4">
    <source>
        <dbReference type="Proteomes" id="UP000214365"/>
    </source>
</evidence>
<dbReference type="RefSeq" id="XP_020118867.1">
    <property type="nucleotide sequence ID" value="XM_020268608.1"/>
</dbReference>
<protein>
    <submittedName>
        <fullName evidence="3">Uncharacterized protein</fullName>
    </submittedName>
</protein>
<proteinExistence type="inferred from homology"/>
<comment type="caution">
    <text evidence="3">The sequence shown here is derived from an EMBL/GenBank/DDBJ whole genome shotgun (WGS) entry which is preliminary data.</text>
</comment>
<dbReference type="PANTHER" id="PTHR33365">
    <property type="entry name" value="YALI0B05434P"/>
    <property type="match status" value="1"/>
</dbReference>
<organism evidence="3 4">
    <name type="scientific">Talaromyces atroroseus</name>
    <dbReference type="NCBI Taxonomy" id="1441469"/>
    <lineage>
        <taxon>Eukaryota</taxon>
        <taxon>Fungi</taxon>
        <taxon>Dikarya</taxon>
        <taxon>Ascomycota</taxon>
        <taxon>Pezizomycotina</taxon>
        <taxon>Eurotiomycetes</taxon>
        <taxon>Eurotiomycetidae</taxon>
        <taxon>Eurotiales</taxon>
        <taxon>Trichocomaceae</taxon>
        <taxon>Talaromyces</taxon>
        <taxon>Talaromyces sect. Trachyspermi</taxon>
    </lineage>
</organism>
<dbReference type="GO" id="GO:0043386">
    <property type="term" value="P:mycotoxin biosynthetic process"/>
    <property type="evidence" value="ECO:0007669"/>
    <property type="project" value="InterPro"/>
</dbReference>
<dbReference type="PANTHER" id="PTHR33365:SF4">
    <property type="entry name" value="CYCLOCHLOROTINE BIOSYNTHESIS PROTEIN O"/>
    <property type="match status" value="1"/>
</dbReference>
<evidence type="ECO:0000256" key="2">
    <source>
        <dbReference type="ARBA" id="ARBA00035112"/>
    </source>
</evidence>
<comment type="similarity">
    <text evidence="2">Belongs to the ustYa family.</text>
</comment>
<name>A0A225AUU2_TALAT</name>
<dbReference type="AlphaFoldDB" id="A0A225AUU2"/>
<dbReference type="OrthoDB" id="3687641at2759"/>
<dbReference type="EMBL" id="LFMY01000009">
    <property type="protein sequence ID" value="OKL58746.1"/>
    <property type="molecule type" value="Genomic_DNA"/>
</dbReference>
<dbReference type="InterPro" id="IPR021765">
    <property type="entry name" value="UstYa-like"/>
</dbReference>
<dbReference type="Pfam" id="PF11807">
    <property type="entry name" value="UstYa"/>
    <property type="match status" value="1"/>
</dbReference>
<dbReference type="STRING" id="1441469.A0A225AUU2"/>
<dbReference type="GeneID" id="31006056"/>
<gene>
    <name evidence="3" type="ORF">UA08_06300</name>
</gene>